<gene>
    <name evidence="6" type="ORF">NSJP_1162</name>
</gene>
<dbReference type="KEGG" id="nja:NSJP_1162"/>
<evidence type="ECO:0000256" key="4">
    <source>
        <dbReference type="PROSITE-ProRule" id="PRU00510"/>
    </source>
</evidence>
<dbReference type="Gene3D" id="1.20.120.910">
    <property type="entry name" value="DksA, coiled-coil domain"/>
    <property type="match status" value="1"/>
</dbReference>
<dbReference type="SUPFAM" id="SSF109635">
    <property type="entry name" value="DnaK suppressor protein DksA, alpha-hairpin domain"/>
    <property type="match status" value="1"/>
</dbReference>
<sequence length="137" mass="15967">MNKTTTETERQSDVLRALLLERRATLQREIDRLIAQHRDQHGHFQDSSVLDLEDMSLRDATAAQQIALLEARTRQRIQLDEALRRLDEGTYGVCEDCEEPISAGRLRALPFARRCVACQEQFEVFERIVQREDREEA</sequence>
<dbReference type="InterPro" id="IPR020458">
    <property type="entry name" value="Znf_DskA_TraR_CS"/>
</dbReference>
<dbReference type="GO" id="GO:0008270">
    <property type="term" value="F:zinc ion binding"/>
    <property type="evidence" value="ECO:0007669"/>
    <property type="project" value="UniProtKB-KW"/>
</dbReference>
<dbReference type="PANTHER" id="PTHR33823">
    <property type="entry name" value="RNA POLYMERASE-BINDING TRANSCRIPTION FACTOR DKSA-RELATED"/>
    <property type="match status" value="1"/>
</dbReference>
<proteinExistence type="predicted"/>
<dbReference type="Pfam" id="PF01258">
    <property type="entry name" value="zf-dskA_traR"/>
    <property type="match status" value="1"/>
</dbReference>
<organism evidence="6 7">
    <name type="scientific">Nitrospira japonica</name>
    <dbReference type="NCBI Taxonomy" id="1325564"/>
    <lineage>
        <taxon>Bacteria</taxon>
        <taxon>Pseudomonadati</taxon>
        <taxon>Nitrospirota</taxon>
        <taxon>Nitrospiria</taxon>
        <taxon>Nitrospirales</taxon>
        <taxon>Nitrospiraceae</taxon>
        <taxon>Nitrospira</taxon>
    </lineage>
</organism>
<dbReference type="AlphaFoldDB" id="A0A1W1I2W1"/>
<evidence type="ECO:0000256" key="1">
    <source>
        <dbReference type="ARBA" id="ARBA00022723"/>
    </source>
</evidence>
<keyword evidence="2" id="KW-0863">Zinc-finger</keyword>
<keyword evidence="1" id="KW-0479">Metal-binding</keyword>
<dbReference type="PROSITE" id="PS01102">
    <property type="entry name" value="ZF_DKSA_1"/>
    <property type="match status" value="1"/>
</dbReference>
<accession>A0A1W1I2W1</accession>
<dbReference type="SUPFAM" id="SSF57716">
    <property type="entry name" value="Glucocorticoid receptor-like (DNA-binding domain)"/>
    <property type="match status" value="1"/>
</dbReference>
<reference evidence="6 7" key="1">
    <citation type="submission" date="2017-03" db="EMBL/GenBank/DDBJ databases">
        <authorList>
            <person name="Afonso C.L."/>
            <person name="Miller P.J."/>
            <person name="Scott M.A."/>
            <person name="Spackman E."/>
            <person name="Goraichik I."/>
            <person name="Dimitrov K.M."/>
            <person name="Suarez D.L."/>
            <person name="Swayne D.E."/>
        </authorList>
    </citation>
    <scope>NUCLEOTIDE SEQUENCE [LARGE SCALE GENOMIC DNA]</scope>
    <source>
        <strain evidence="6">Genome sequencing of Nitrospira japonica strain NJ11</strain>
    </source>
</reference>
<evidence type="ECO:0000256" key="3">
    <source>
        <dbReference type="ARBA" id="ARBA00022833"/>
    </source>
</evidence>
<name>A0A1W1I2W1_9BACT</name>
<dbReference type="STRING" id="1325564.NSJP_1162"/>
<dbReference type="RefSeq" id="WP_197685482.1">
    <property type="nucleotide sequence ID" value="NZ_LT828648.1"/>
</dbReference>
<dbReference type="InterPro" id="IPR037187">
    <property type="entry name" value="DnaK_N"/>
</dbReference>
<keyword evidence="7" id="KW-1185">Reference proteome</keyword>
<feature type="domain" description="Zinc finger DksA/TraR C4-type" evidence="5">
    <location>
        <begin position="89"/>
        <end position="123"/>
    </location>
</feature>
<evidence type="ECO:0000256" key="2">
    <source>
        <dbReference type="ARBA" id="ARBA00022771"/>
    </source>
</evidence>
<evidence type="ECO:0000313" key="6">
    <source>
        <dbReference type="EMBL" id="SLM47334.1"/>
    </source>
</evidence>
<dbReference type="Proteomes" id="UP000192042">
    <property type="component" value="Chromosome I"/>
</dbReference>
<evidence type="ECO:0000313" key="7">
    <source>
        <dbReference type="Proteomes" id="UP000192042"/>
    </source>
</evidence>
<feature type="zinc finger region" description="dksA C4-type" evidence="4">
    <location>
        <begin position="94"/>
        <end position="118"/>
    </location>
</feature>
<dbReference type="InterPro" id="IPR000962">
    <property type="entry name" value="Znf_DskA_TraR"/>
</dbReference>
<dbReference type="EMBL" id="LT828648">
    <property type="protein sequence ID" value="SLM47334.1"/>
    <property type="molecule type" value="Genomic_DNA"/>
</dbReference>
<keyword evidence="3" id="KW-0862">Zinc</keyword>
<dbReference type="PANTHER" id="PTHR33823:SF4">
    <property type="entry name" value="GENERAL STRESS PROTEIN 16O"/>
    <property type="match status" value="1"/>
</dbReference>
<protein>
    <recommendedName>
        <fullName evidence="5">Zinc finger DksA/TraR C4-type domain-containing protein</fullName>
    </recommendedName>
</protein>
<evidence type="ECO:0000259" key="5">
    <source>
        <dbReference type="Pfam" id="PF01258"/>
    </source>
</evidence>
<dbReference type="PROSITE" id="PS51128">
    <property type="entry name" value="ZF_DKSA_2"/>
    <property type="match status" value="1"/>
</dbReference>